<comment type="subcellular location">
    <subcellularLocation>
        <location evidence="1">Membrane</location>
        <topology evidence="1">Multi-pass membrane protein</topology>
    </subcellularLocation>
</comment>
<keyword evidence="3 6" id="KW-1133">Transmembrane helix</keyword>
<keyword evidence="2 5" id="KW-0812">Transmembrane</keyword>
<dbReference type="InterPro" id="IPR008253">
    <property type="entry name" value="Marvel"/>
</dbReference>
<sequence length="173" mass="20282">MNENHSFKSDLNSQISIKRRRRTKPHLDIFYFTTFHGLLRSIILVLCIVNFVLVESVTDTFILKYLVQYTGISTVLFLFVYITIYLMSISHSQPNTNWIFQEMTGIGLSCIFYFESTLIMIFCAIHWNHFTWICSTITSFLCTLLLGIDFGVMSKKHYNNPEITITDTRNTEY</sequence>
<dbReference type="GO" id="GO:0016020">
    <property type="term" value="C:membrane"/>
    <property type="evidence" value="ECO:0007669"/>
    <property type="project" value="UniProtKB-SubCell"/>
</dbReference>
<dbReference type="PROSITE" id="PS51225">
    <property type="entry name" value="MARVEL"/>
    <property type="match status" value="1"/>
</dbReference>
<evidence type="ECO:0000256" key="1">
    <source>
        <dbReference type="ARBA" id="ARBA00004141"/>
    </source>
</evidence>
<dbReference type="AlphaFoldDB" id="A0A0K0FZK9"/>
<feature type="transmembrane region" description="Helical" evidence="6">
    <location>
        <begin position="66"/>
        <end position="86"/>
    </location>
</feature>
<dbReference type="WBParaSite" id="SVE_1788800.1">
    <property type="protein sequence ID" value="SVE_1788800.1"/>
    <property type="gene ID" value="SVE_1788800"/>
</dbReference>
<name>A0A0K0FZK9_STRVS</name>
<evidence type="ECO:0000259" key="7">
    <source>
        <dbReference type="PROSITE" id="PS51225"/>
    </source>
</evidence>
<reference evidence="8" key="1">
    <citation type="submission" date="2014-07" db="EMBL/GenBank/DDBJ databases">
        <authorList>
            <person name="Martin A.A"/>
            <person name="De Silva N."/>
        </authorList>
    </citation>
    <scope>NUCLEOTIDE SEQUENCE</scope>
</reference>
<organism evidence="8 9">
    <name type="scientific">Strongyloides venezuelensis</name>
    <name type="common">Threadworm</name>
    <dbReference type="NCBI Taxonomy" id="75913"/>
    <lineage>
        <taxon>Eukaryota</taxon>
        <taxon>Metazoa</taxon>
        <taxon>Ecdysozoa</taxon>
        <taxon>Nematoda</taxon>
        <taxon>Chromadorea</taxon>
        <taxon>Rhabditida</taxon>
        <taxon>Tylenchina</taxon>
        <taxon>Panagrolaimomorpha</taxon>
        <taxon>Strongyloidoidea</taxon>
        <taxon>Strongyloididae</taxon>
        <taxon>Strongyloides</taxon>
    </lineage>
</organism>
<reference evidence="9" key="2">
    <citation type="submission" date="2015-08" db="UniProtKB">
        <authorList>
            <consortium name="WormBaseParasite"/>
        </authorList>
    </citation>
    <scope>IDENTIFICATION</scope>
</reference>
<protein>
    <submittedName>
        <fullName evidence="9">MARVEL domain-containing protein</fullName>
    </submittedName>
</protein>
<feature type="transmembrane region" description="Helical" evidence="6">
    <location>
        <begin position="106"/>
        <end position="127"/>
    </location>
</feature>
<feature type="transmembrane region" description="Helical" evidence="6">
    <location>
        <begin position="133"/>
        <end position="152"/>
    </location>
</feature>
<feature type="domain" description="MARVEL" evidence="7">
    <location>
        <begin position="31"/>
        <end position="158"/>
    </location>
</feature>
<evidence type="ECO:0000256" key="5">
    <source>
        <dbReference type="PROSITE-ProRule" id="PRU00581"/>
    </source>
</evidence>
<evidence type="ECO:0000313" key="9">
    <source>
        <dbReference type="WBParaSite" id="SVE_1788800.1"/>
    </source>
</evidence>
<keyword evidence="8" id="KW-1185">Reference proteome</keyword>
<dbReference type="Proteomes" id="UP000035680">
    <property type="component" value="Unassembled WGS sequence"/>
</dbReference>
<feature type="transmembrane region" description="Helical" evidence="6">
    <location>
        <begin position="29"/>
        <end position="54"/>
    </location>
</feature>
<evidence type="ECO:0000256" key="2">
    <source>
        <dbReference type="ARBA" id="ARBA00022692"/>
    </source>
</evidence>
<evidence type="ECO:0000256" key="3">
    <source>
        <dbReference type="ARBA" id="ARBA00022989"/>
    </source>
</evidence>
<evidence type="ECO:0000256" key="4">
    <source>
        <dbReference type="ARBA" id="ARBA00023136"/>
    </source>
</evidence>
<keyword evidence="4 5" id="KW-0472">Membrane</keyword>
<evidence type="ECO:0000313" key="8">
    <source>
        <dbReference type="Proteomes" id="UP000035680"/>
    </source>
</evidence>
<evidence type="ECO:0000256" key="6">
    <source>
        <dbReference type="SAM" id="Phobius"/>
    </source>
</evidence>
<accession>A0A0K0FZK9</accession>
<proteinExistence type="predicted"/>